<comment type="caution">
    <text evidence="2">The sequence shown here is derived from an EMBL/GenBank/DDBJ whole genome shotgun (WGS) entry which is preliminary data.</text>
</comment>
<evidence type="ECO:0000256" key="1">
    <source>
        <dbReference type="SAM" id="MobiDB-lite"/>
    </source>
</evidence>
<accession>A0A2J7ZH23</accession>
<evidence type="ECO:0000313" key="3">
    <source>
        <dbReference type="Proteomes" id="UP000236333"/>
    </source>
</evidence>
<dbReference type="Gene3D" id="1.25.40.10">
    <property type="entry name" value="Tetratricopeptide repeat domain"/>
    <property type="match status" value="1"/>
</dbReference>
<reference evidence="2 3" key="1">
    <citation type="journal article" date="2017" name="Mol. Biol. Evol.">
        <title>The 4-celled Tetrabaena socialis nuclear genome reveals the essential components for genetic control of cell number at the origin of multicellularity in the volvocine lineage.</title>
        <authorList>
            <person name="Featherston J."/>
            <person name="Arakaki Y."/>
            <person name="Hanschen E.R."/>
            <person name="Ferris P.J."/>
            <person name="Michod R.E."/>
            <person name="Olson B.J.S.C."/>
            <person name="Nozaki H."/>
            <person name="Durand P.M."/>
        </authorList>
    </citation>
    <scope>NUCLEOTIDE SEQUENCE [LARGE SCALE GENOMIC DNA]</scope>
    <source>
        <strain evidence="2 3">NIES-571</strain>
    </source>
</reference>
<gene>
    <name evidence="2" type="ORF">TSOC_014650</name>
</gene>
<feature type="non-terminal residue" evidence="2">
    <location>
        <position position="284"/>
    </location>
</feature>
<dbReference type="PANTHER" id="PTHR47689">
    <property type="entry name" value="TETRATRICOPEPTIDE REPEAT (TPR)-LIKE SUPERFAMILY PROTEIN"/>
    <property type="match status" value="1"/>
</dbReference>
<evidence type="ECO:0000313" key="2">
    <source>
        <dbReference type="EMBL" id="PNG99568.1"/>
    </source>
</evidence>
<dbReference type="AlphaFoldDB" id="A0A2J7ZH23"/>
<dbReference type="EMBL" id="PGGS01002570">
    <property type="protein sequence ID" value="PNG99568.1"/>
    <property type="molecule type" value="Genomic_DNA"/>
</dbReference>
<dbReference type="PANTHER" id="PTHR47689:SF2">
    <property type="entry name" value="TETRATRICOPEPTIDE REPEAT (TPR)-LIKE SUPERFAMILY PROTEIN"/>
    <property type="match status" value="1"/>
</dbReference>
<organism evidence="2 3">
    <name type="scientific">Tetrabaena socialis</name>
    <dbReference type="NCBI Taxonomy" id="47790"/>
    <lineage>
        <taxon>Eukaryota</taxon>
        <taxon>Viridiplantae</taxon>
        <taxon>Chlorophyta</taxon>
        <taxon>core chlorophytes</taxon>
        <taxon>Chlorophyceae</taxon>
        <taxon>CS clade</taxon>
        <taxon>Chlamydomonadales</taxon>
        <taxon>Tetrabaenaceae</taxon>
        <taxon>Tetrabaena</taxon>
    </lineage>
</organism>
<dbReference type="Proteomes" id="UP000236333">
    <property type="component" value="Unassembled WGS sequence"/>
</dbReference>
<sequence length="284" mass="28346">NVQVNVVLVWLTELADCHTADGRPLEAASALRRALTHMASSRGEQAASASALNEQLIEALAAGGRPAEAAEAAEAALAARRGMFGEGALVVATSALRAAQRQQQQQQQLQPPSGPGPALRALQHAEAAARISAAAVEECSKRGMLSGPPPDKLVKRLRAAHTLGAAAKLVATLAGVPDSTAPAATATTPPPATTASGAPTTTAPSSAPQAGSWWPFGRAASAGRNGEPPSAGAAPGAADAVHVDVVAAPVSEAEPVAELQLADRRLEQAAAALTEAAGAGQELL</sequence>
<name>A0A2J7ZH23_9CHLO</name>
<keyword evidence="3" id="KW-1185">Reference proteome</keyword>
<proteinExistence type="predicted"/>
<feature type="compositionally biased region" description="Low complexity" evidence="1">
    <location>
        <begin position="179"/>
        <end position="208"/>
    </location>
</feature>
<feature type="region of interest" description="Disordered" evidence="1">
    <location>
        <begin position="179"/>
        <end position="236"/>
    </location>
</feature>
<protein>
    <submittedName>
        <fullName evidence="2">Uncharacterized protein</fullName>
    </submittedName>
</protein>
<feature type="non-terminal residue" evidence="2">
    <location>
        <position position="1"/>
    </location>
</feature>
<dbReference type="InterPro" id="IPR011990">
    <property type="entry name" value="TPR-like_helical_dom_sf"/>
</dbReference>